<evidence type="ECO:0000313" key="2">
    <source>
        <dbReference type="Proteomes" id="UP000814140"/>
    </source>
</evidence>
<comment type="caution">
    <text evidence="1">The sequence shown here is derived from an EMBL/GenBank/DDBJ whole genome shotgun (WGS) entry which is preliminary data.</text>
</comment>
<sequence>MLLVSPSSTCDVCLELFTLDSNHPGGIRAPCAIDCGHVFCSRCIDAFTRLACPLCRSYYDPRSVRRLHVDFTPQSPDERSSRLDDPDADEQKELLKKRLIGMVRRGADGSEYQKLLKDTSDWLKTQSTDEHWDLRALYMLVLQYQRMYKEHQSAQMSLHTATMKHEESVNKWRERERDDEAKINELQQALEETQEELSAKEQEFAERGEDWSRTCEELNDKIRSLERDMKYQKSRADRYEAKVNGVRRVSSRPTIQDPTETVKVDKDVIPDPIIKSITIETQDVDHFSPLPAHLSPFPVPASFSPLIRGIAAREDDSEDVYFRNGGRGPRNDPELTHDAADNHRDYVQHSPTKPVSIGSSAAHLMRFYDVSATEGSSTSLPHPAPASYLNKRQEKQREHGATLTRNHSSGSSSSGRTLAGRVRQASLQAQAIPDSSDEAEVNRRRRESGAGRRSTPATEVPHGSLKDSTNAFTEDGGPRRNPYLERRISDRQVTGKVWRAAVAMES</sequence>
<keyword evidence="2" id="KW-1185">Reference proteome</keyword>
<gene>
    <name evidence="1" type="ORF">BV25DRAFT_1454415</name>
</gene>
<protein>
    <submittedName>
        <fullName evidence="1">Uncharacterized protein</fullName>
    </submittedName>
</protein>
<dbReference type="Proteomes" id="UP000814140">
    <property type="component" value="Unassembled WGS sequence"/>
</dbReference>
<reference evidence="1" key="2">
    <citation type="journal article" date="2022" name="New Phytol.">
        <title>Evolutionary transition to the ectomycorrhizal habit in the genomes of a hyperdiverse lineage of mushroom-forming fungi.</title>
        <authorList>
            <person name="Looney B."/>
            <person name="Miyauchi S."/>
            <person name="Morin E."/>
            <person name="Drula E."/>
            <person name="Courty P.E."/>
            <person name="Kohler A."/>
            <person name="Kuo A."/>
            <person name="LaButti K."/>
            <person name="Pangilinan J."/>
            <person name="Lipzen A."/>
            <person name="Riley R."/>
            <person name="Andreopoulos W."/>
            <person name="He G."/>
            <person name="Johnson J."/>
            <person name="Nolan M."/>
            <person name="Tritt A."/>
            <person name="Barry K.W."/>
            <person name="Grigoriev I.V."/>
            <person name="Nagy L.G."/>
            <person name="Hibbett D."/>
            <person name="Henrissat B."/>
            <person name="Matheny P.B."/>
            <person name="Labbe J."/>
            <person name="Martin F.M."/>
        </authorList>
    </citation>
    <scope>NUCLEOTIDE SEQUENCE</scope>
    <source>
        <strain evidence="1">HHB10654</strain>
    </source>
</reference>
<reference evidence="1" key="1">
    <citation type="submission" date="2021-03" db="EMBL/GenBank/DDBJ databases">
        <authorList>
            <consortium name="DOE Joint Genome Institute"/>
            <person name="Ahrendt S."/>
            <person name="Looney B.P."/>
            <person name="Miyauchi S."/>
            <person name="Morin E."/>
            <person name="Drula E."/>
            <person name="Courty P.E."/>
            <person name="Chicoki N."/>
            <person name="Fauchery L."/>
            <person name="Kohler A."/>
            <person name="Kuo A."/>
            <person name="Labutti K."/>
            <person name="Pangilinan J."/>
            <person name="Lipzen A."/>
            <person name="Riley R."/>
            <person name="Andreopoulos W."/>
            <person name="He G."/>
            <person name="Johnson J."/>
            <person name="Barry K.W."/>
            <person name="Grigoriev I.V."/>
            <person name="Nagy L."/>
            <person name="Hibbett D."/>
            <person name="Henrissat B."/>
            <person name="Matheny P.B."/>
            <person name="Labbe J."/>
            <person name="Martin F."/>
        </authorList>
    </citation>
    <scope>NUCLEOTIDE SEQUENCE</scope>
    <source>
        <strain evidence="1">HHB10654</strain>
    </source>
</reference>
<organism evidence="1 2">
    <name type="scientific">Artomyces pyxidatus</name>
    <dbReference type="NCBI Taxonomy" id="48021"/>
    <lineage>
        <taxon>Eukaryota</taxon>
        <taxon>Fungi</taxon>
        <taxon>Dikarya</taxon>
        <taxon>Basidiomycota</taxon>
        <taxon>Agaricomycotina</taxon>
        <taxon>Agaricomycetes</taxon>
        <taxon>Russulales</taxon>
        <taxon>Auriscalpiaceae</taxon>
        <taxon>Artomyces</taxon>
    </lineage>
</organism>
<proteinExistence type="predicted"/>
<dbReference type="EMBL" id="MU277251">
    <property type="protein sequence ID" value="KAI0057175.1"/>
    <property type="molecule type" value="Genomic_DNA"/>
</dbReference>
<evidence type="ECO:0000313" key="1">
    <source>
        <dbReference type="EMBL" id="KAI0057175.1"/>
    </source>
</evidence>
<accession>A0ACB8SM57</accession>
<name>A0ACB8SM57_9AGAM</name>